<dbReference type="InterPro" id="IPR022648">
    <property type="entry name" value="Pr_cel_nuc_antig_N"/>
</dbReference>
<dbReference type="InterPro" id="IPR022649">
    <property type="entry name" value="Pr_cel_nuc_antig_C"/>
</dbReference>
<dbReference type="Pfam" id="PF02747">
    <property type="entry name" value="PCNA_C"/>
    <property type="match status" value="1"/>
</dbReference>
<comment type="subcellular location">
    <subcellularLocation>
        <location evidence="1">Endoplasmic reticulum membrane</location>
        <topology evidence="1">Multi-pass membrane protein</topology>
    </subcellularLocation>
    <subcellularLocation>
        <location evidence="9">Nucleus</location>
    </subcellularLocation>
</comment>
<evidence type="ECO:0000256" key="4">
    <source>
        <dbReference type="ARBA" id="ARBA00022692"/>
    </source>
</evidence>
<sequence>MDDSMIQRLMETVQLINTNLDTSPASWRDQLPAIRNTIVSFEITDSVPEEERRNWQLPLISVFQRVAFADADNGVIQDLADWCLRQLVTLLQIYPDNVDILTLIGRNWLLRAQKALSSIARTERNSFSSDTSNFRLLSSTTRGLVEAEQRLHQAIYIEARGLLLPATDYLQRAVYVATEQGVITGHLLSMAAEAFMSLGNITSVMANGRYFQQAIAYLRAARDTPNYFLSPHLEQYLDGYGPLYDDVYTMAASALDQERQLAIDPIVGTSVQHNTQVVSNIRSLTASLFGVAAGTLGLESYAGFIFYLLGSLVVSVLLFALKTDGKPGAYFYRPLVLEARLNQANVLKKVVDAIKDLVQDCNFDCNDSGIALQAMDNSHVALVSMMLKSEAFSPFRCDRNIALGINLGSLTKVLRAAGSDDILTIKAEDAPDVVNLVFETKSAARISEYDIKLMDIDQEHLGIPETDYAATITLPAAEFQRICRDLGALSESVSIECTKEGVKFACSGDIGSGSVILKQDPSLEKESEAVLIEMNEPVSLTFSLKYLTNFCKASGLSDSVKLCLSSEVPLLVEYALQDQSYLRFYLAPKIGDEE</sequence>
<comment type="similarity">
    <text evidence="3 10">Belongs to the PCNA family.</text>
</comment>
<dbReference type="InterPro" id="IPR022659">
    <property type="entry name" value="Pr_cel_nuc_antig_CS"/>
</dbReference>
<dbReference type="Pfam" id="PF07019">
    <property type="entry name" value="EMC6"/>
    <property type="match status" value="1"/>
</dbReference>
<evidence type="ECO:0000256" key="7">
    <source>
        <dbReference type="ARBA" id="ARBA00023125"/>
    </source>
</evidence>
<evidence type="ECO:0000256" key="2">
    <source>
        <dbReference type="ARBA" id="ARBA00009436"/>
    </source>
</evidence>
<comment type="caution">
    <text evidence="13">The sequence shown here is derived from an EMBL/GenBank/DDBJ whole genome shotgun (WGS) entry which is preliminary data.</text>
</comment>
<keyword evidence="14" id="KW-1185">Reference proteome</keyword>
<evidence type="ECO:0000256" key="1">
    <source>
        <dbReference type="ARBA" id="ARBA00004477"/>
    </source>
</evidence>
<evidence type="ECO:0000313" key="13">
    <source>
        <dbReference type="EMBL" id="RYN93463.1"/>
    </source>
</evidence>
<feature type="domain" description="Proliferating cell nuclear antigen PCNA C-terminal" evidence="12">
    <location>
        <begin position="462"/>
        <end position="589"/>
    </location>
</feature>
<evidence type="ECO:0000313" key="14">
    <source>
        <dbReference type="Proteomes" id="UP000293195"/>
    </source>
</evidence>
<dbReference type="InterPro" id="IPR000730">
    <property type="entry name" value="Pr_cel_nuc_antig"/>
</dbReference>
<evidence type="ECO:0000256" key="8">
    <source>
        <dbReference type="ARBA" id="ARBA00023136"/>
    </source>
</evidence>
<dbReference type="SUPFAM" id="SSF55979">
    <property type="entry name" value="DNA clamp"/>
    <property type="match status" value="2"/>
</dbReference>
<evidence type="ECO:0000256" key="3">
    <source>
        <dbReference type="ARBA" id="ARBA00010462"/>
    </source>
</evidence>
<gene>
    <name evidence="13" type="ORF">AA0119_g9476</name>
</gene>
<evidence type="ECO:0000259" key="11">
    <source>
        <dbReference type="Pfam" id="PF00705"/>
    </source>
</evidence>
<dbReference type="NCBIfam" id="TIGR00590">
    <property type="entry name" value="pcna"/>
    <property type="match status" value="1"/>
</dbReference>
<evidence type="ECO:0000259" key="12">
    <source>
        <dbReference type="Pfam" id="PF02747"/>
    </source>
</evidence>
<accession>A0ABY0FZQ8</accession>
<dbReference type="HAMAP" id="MF_00317">
    <property type="entry name" value="DNApol_clamp_arch"/>
    <property type="match status" value="1"/>
</dbReference>
<proteinExistence type="inferred from homology"/>
<organism evidence="13 14">
    <name type="scientific">Alternaria tenuissima</name>
    <dbReference type="NCBI Taxonomy" id="119927"/>
    <lineage>
        <taxon>Eukaryota</taxon>
        <taxon>Fungi</taxon>
        <taxon>Dikarya</taxon>
        <taxon>Ascomycota</taxon>
        <taxon>Pezizomycotina</taxon>
        <taxon>Dothideomycetes</taxon>
        <taxon>Pleosporomycetidae</taxon>
        <taxon>Pleosporales</taxon>
        <taxon>Pleosporineae</taxon>
        <taxon>Pleosporaceae</taxon>
        <taxon>Alternaria</taxon>
        <taxon>Alternaria sect. Alternaria</taxon>
        <taxon>Alternaria alternata complex</taxon>
    </lineage>
</organism>
<keyword evidence="9" id="KW-0539">Nucleus</keyword>
<dbReference type="InterPro" id="IPR029008">
    <property type="entry name" value="EMC6-like"/>
</dbReference>
<keyword evidence="10" id="KW-0235">DNA replication</keyword>
<evidence type="ECO:0000256" key="10">
    <source>
        <dbReference type="RuleBase" id="RU003671"/>
    </source>
</evidence>
<comment type="similarity">
    <text evidence="2">Belongs to the EMC6 family.</text>
</comment>
<protein>
    <recommendedName>
        <fullName evidence="9">DNA sliding clamp PCNA</fullName>
    </recommendedName>
</protein>
<dbReference type="PANTHER" id="PTHR11352:SF0">
    <property type="entry name" value="PROLIFERATING CELL NUCLEAR ANTIGEN"/>
    <property type="match status" value="1"/>
</dbReference>
<dbReference type="Proteomes" id="UP000293195">
    <property type="component" value="Unassembled WGS sequence"/>
</dbReference>
<evidence type="ECO:0000256" key="5">
    <source>
        <dbReference type="ARBA" id="ARBA00022824"/>
    </source>
</evidence>
<reference evidence="14" key="1">
    <citation type="journal article" date="2019" name="bioRxiv">
        <title>Genomics, evolutionary history and diagnostics of the Alternaria alternata species group including apple and Asian pear pathotypes.</title>
        <authorList>
            <person name="Armitage A.D."/>
            <person name="Cockerton H.M."/>
            <person name="Sreenivasaprasad S."/>
            <person name="Woodhall J.W."/>
            <person name="Lane C.R."/>
            <person name="Harrison R.J."/>
            <person name="Clarkson J.P."/>
        </authorList>
    </citation>
    <scope>NUCLEOTIDE SEQUENCE [LARGE SCALE GENOMIC DNA]</scope>
    <source>
        <strain evidence="14">FERA 635</strain>
    </source>
</reference>
<dbReference type="PRINTS" id="PR00339">
    <property type="entry name" value="PCNACYCLIN"/>
</dbReference>
<keyword evidence="8" id="KW-0472">Membrane</keyword>
<dbReference type="Pfam" id="PF00705">
    <property type="entry name" value="PCNA_N"/>
    <property type="match status" value="1"/>
</dbReference>
<feature type="domain" description="Proliferating cell nuclear antigen PCNA N-terminal" evidence="11">
    <location>
        <begin position="337"/>
        <end position="458"/>
    </location>
</feature>
<name>A0ABY0FZQ8_9PLEO</name>
<evidence type="ECO:0000256" key="6">
    <source>
        <dbReference type="ARBA" id="ARBA00022989"/>
    </source>
</evidence>
<keyword evidence="4" id="KW-0812">Transmembrane</keyword>
<dbReference type="CDD" id="cd00577">
    <property type="entry name" value="PCNA"/>
    <property type="match status" value="1"/>
</dbReference>
<dbReference type="InterPro" id="IPR046938">
    <property type="entry name" value="DNA_clamp_sf"/>
</dbReference>
<dbReference type="PROSITE" id="PS00293">
    <property type="entry name" value="PCNA_2"/>
    <property type="match status" value="1"/>
</dbReference>
<dbReference type="Gene3D" id="3.10.150.10">
    <property type="entry name" value="DNA Polymerase III, subunit A, domain 2"/>
    <property type="match status" value="2"/>
</dbReference>
<dbReference type="PROSITE" id="PS01251">
    <property type="entry name" value="PCNA_1"/>
    <property type="match status" value="1"/>
</dbReference>
<evidence type="ECO:0000256" key="9">
    <source>
        <dbReference type="RuleBase" id="RU000641"/>
    </source>
</evidence>
<comment type="function">
    <text evidence="9">This protein is an auxiliary protein of DNA polymerase delta and is involved in the control of eukaryotic DNA replication by increasing the polymerase's processivity during elongation of the leading strand.</text>
</comment>
<keyword evidence="6" id="KW-1133">Transmembrane helix</keyword>
<keyword evidence="5" id="KW-0256">Endoplasmic reticulum</keyword>
<keyword evidence="7 10" id="KW-0238">DNA-binding</keyword>
<dbReference type="EMBL" id="PDXF01000051">
    <property type="protein sequence ID" value="RYN93463.1"/>
    <property type="molecule type" value="Genomic_DNA"/>
</dbReference>
<dbReference type="PANTHER" id="PTHR11352">
    <property type="entry name" value="PROLIFERATING CELL NUCLEAR ANTIGEN"/>
    <property type="match status" value="1"/>
</dbReference>